<comment type="caution">
    <text evidence="5">The sequence shown here is derived from an EMBL/GenBank/DDBJ whole genome shotgun (WGS) entry which is preliminary data.</text>
</comment>
<feature type="region of interest" description="Disordered" evidence="4">
    <location>
        <begin position="465"/>
        <end position="497"/>
    </location>
</feature>
<evidence type="ECO:0000313" key="5">
    <source>
        <dbReference type="EMBL" id="KAH3845071.1"/>
    </source>
</evidence>
<keyword evidence="2" id="KW-0597">Phosphoprotein</keyword>
<dbReference type="GO" id="GO:0033314">
    <property type="term" value="P:mitotic DNA replication checkpoint signaling"/>
    <property type="evidence" value="ECO:0007669"/>
    <property type="project" value="TreeGrafter"/>
</dbReference>
<dbReference type="AlphaFoldDB" id="A0A9D4QVE5"/>
<dbReference type="PANTHER" id="PTHR14396">
    <property type="entry name" value="CLASPIN"/>
    <property type="match status" value="1"/>
</dbReference>
<comment type="subcellular location">
    <subcellularLocation>
        <location evidence="1">Nucleus</location>
    </subcellularLocation>
</comment>
<feature type="region of interest" description="Disordered" evidence="4">
    <location>
        <begin position="1160"/>
        <end position="1181"/>
    </location>
</feature>
<feature type="compositionally biased region" description="Polar residues" evidence="4">
    <location>
        <begin position="1264"/>
        <end position="1275"/>
    </location>
</feature>
<name>A0A9D4QVE5_DREPO</name>
<evidence type="ECO:0000256" key="1">
    <source>
        <dbReference type="ARBA" id="ARBA00004123"/>
    </source>
</evidence>
<feature type="compositionally biased region" description="Acidic residues" evidence="4">
    <location>
        <begin position="1011"/>
        <end position="1041"/>
    </location>
</feature>
<feature type="compositionally biased region" description="Basic and acidic residues" evidence="4">
    <location>
        <begin position="237"/>
        <end position="257"/>
    </location>
</feature>
<feature type="region of interest" description="Disordered" evidence="4">
    <location>
        <begin position="972"/>
        <end position="1089"/>
    </location>
</feature>
<dbReference type="PANTHER" id="PTHR14396:SF10">
    <property type="entry name" value="CLASPIN"/>
    <property type="match status" value="1"/>
</dbReference>
<dbReference type="Proteomes" id="UP000828390">
    <property type="component" value="Unassembled WGS sequence"/>
</dbReference>
<reference evidence="5" key="2">
    <citation type="submission" date="2020-11" db="EMBL/GenBank/DDBJ databases">
        <authorList>
            <person name="McCartney M.A."/>
            <person name="Auch B."/>
            <person name="Kono T."/>
            <person name="Mallez S."/>
            <person name="Becker A."/>
            <person name="Gohl D.M."/>
            <person name="Silverstein K.A.T."/>
            <person name="Koren S."/>
            <person name="Bechman K.B."/>
            <person name="Herman A."/>
            <person name="Abrahante J.E."/>
            <person name="Garbe J."/>
        </authorList>
    </citation>
    <scope>NUCLEOTIDE SEQUENCE</scope>
    <source>
        <strain evidence="5">Duluth1</strain>
        <tissue evidence="5">Whole animal</tissue>
    </source>
</reference>
<dbReference type="GO" id="GO:0010997">
    <property type="term" value="F:anaphase-promoting complex binding"/>
    <property type="evidence" value="ECO:0007669"/>
    <property type="project" value="TreeGrafter"/>
</dbReference>
<feature type="region of interest" description="Disordered" evidence="4">
    <location>
        <begin position="634"/>
        <end position="876"/>
    </location>
</feature>
<keyword evidence="6" id="KW-1185">Reference proteome</keyword>
<gene>
    <name evidence="5" type="ORF">DPMN_087341</name>
</gene>
<reference evidence="5" key="1">
    <citation type="journal article" date="2019" name="bioRxiv">
        <title>The Genome of the Zebra Mussel, Dreissena polymorpha: A Resource for Invasive Species Research.</title>
        <authorList>
            <person name="McCartney M.A."/>
            <person name="Auch B."/>
            <person name="Kono T."/>
            <person name="Mallez S."/>
            <person name="Zhang Y."/>
            <person name="Obille A."/>
            <person name="Becker A."/>
            <person name="Abrahante J.E."/>
            <person name="Garbe J."/>
            <person name="Badalamenti J.P."/>
            <person name="Herman A."/>
            <person name="Mangelson H."/>
            <person name="Liachko I."/>
            <person name="Sullivan S."/>
            <person name="Sone E.D."/>
            <person name="Koren S."/>
            <person name="Silverstein K.A.T."/>
            <person name="Beckman K.B."/>
            <person name="Gohl D.M."/>
        </authorList>
    </citation>
    <scope>NUCLEOTIDE SEQUENCE</scope>
    <source>
        <strain evidence="5">Duluth1</strain>
        <tissue evidence="5">Whole animal</tissue>
    </source>
</reference>
<feature type="compositionally biased region" description="Basic and acidic residues" evidence="4">
    <location>
        <begin position="465"/>
        <end position="493"/>
    </location>
</feature>
<feature type="compositionally biased region" description="Acidic residues" evidence="4">
    <location>
        <begin position="1170"/>
        <end position="1181"/>
    </location>
</feature>
<feature type="compositionally biased region" description="Basic and acidic residues" evidence="4">
    <location>
        <begin position="1042"/>
        <end position="1053"/>
    </location>
</feature>
<feature type="compositionally biased region" description="Basic and acidic residues" evidence="4">
    <location>
        <begin position="314"/>
        <end position="323"/>
    </location>
</feature>
<feature type="compositionally biased region" description="Acidic residues" evidence="4">
    <location>
        <begin position="1076"/>
        <end position="1089"/>
    </location>
</feature>
<evidence type="ECO:0000313" key="6">
    <source>
        <dbReference type="Proteomes" id="UP000828390"/>
    </source>
</evidence>
<protein>
    <recommendedName>
        <fullName evidence="7">Claspin</fullName>
    </recommendedName>
</protein>
<keyword evidence="3" id="KW-0539">Nucleus</keyword>
<evidence type="ECO:0000256" key="4">
    <source>
        <dbReference type="SAM" id="MobiDB-lite"/>
    </source>
</evidence>
<feature type="compositionally biased region" description="Basic and acidic residues" evidence="4">
    <location>
        <begin position="171"/>
        <end position="188"/>
    </location>
</feature>
<feature type="compositionally biased region" description="Basic and acidic residues" evidence="4">
    <location>
        <begin position="643"/>
        <end position="653"/>
    </location>
</feature>
<feature type="region of interest" description="Disordered" evidence="4">
    <location>
        <begin position="26"/>
        <end position="266"/>
    </location>
</feature>
<feature type="compositionally biased region" description="Basic and acidic residues" evidence="4">
    <location>
        <begin position="330"/>
        <end position="357"/>
    </location>
</feature>
<evidence type="ECO:0008006" key="7">
    <source>
        <dbReference type="Google" id="ProtNLM"/>
    </source>
</evidence>
<feature type="compositionally biased region" description="Basic residues" evidence="4">
    <location>
        <begin position="219"/>
        <end position="235"/>
    </location>
</feature>
<dbReference type="GO" id="GO:0005634">
    <property type="term" value="C:nucleus"/>
    <property type="evidence" value="ECO:0007669"/>
    <property type="project" value="UniProtKB-SubCell"/>
</dbReference>
<feature type="compositionally biased region" description="Basic and acidic residues" evidence="4">
    <location>
        <begin position="762"/>
        <end position="775"/>
    </location>
</feature>
<feature type="compositionally biased region" description="Basic and acidic residues" evidence="4">
    <location>
        <begin position="805"/>
        <end position="815"/>
    </location>
</feature>
<feature type="compositionally biased region" description="Acidic residues" evidence="4">
    <location>
        <begin position="658"/>
        <end position="761"/>
    </location>
</feature>
<dbReference type="GO" id="GO:0007095">
    <property type="term" value="P:mitotic G2 DNA damage checkpoint signaling"/>
    <property type="evidence" value="ECO:0007669"/>
    <property type="project" value="TreeGrafter"/>
</dbReference>
<feature type="compositionally biased region" description="Polar residues" evidence="4">
    <location>
        <begin position="832"/>
        <end position="844"/>
    </location>
</feature>
<feature type="region of interest" description="Disordered" evidence="4">
    <location>
        <begin position="308"/>
        <end position="449"/>
    </location>
</feature>
<feature type="compositionally biased region" description="Basic and acidic residues" evidence="4">
    <location>
        <begin position="396"/>
        <end position="448"/>
    </location>
</feature>
<feature type="compositionally biased region" description="Polar residues" evidence="4">
    <location>
        <begin position="363"/>
        <end position="375"/>
    </location>
</feature>
<dbReference type="InterPro" id="IPR024146">
    <property type="entry name" value="Claspin"/>
</dbReference>
<evidence type="ECO:0000256" key="3">
    <source>
        <dbReference type="ARBA" id="ARBA00023242"/>
    </source>
</evidence>
<organism evidence="5 6">
    <name type="scientific">Dreissena polymorpha</name>
    <name type="common">Zebra mussel</name>
    <name type="synonym">Mytilus polymorpha</name>
    <dbReference type="NCBI Taxonomy" id="45954"/>
    <lineage>
        <taxon>Eukaryota</taxon>
        <taxon>Metazoa</taxon>
        <taxon>Spiralia</taxon>
        <taxon>Lophotrochozoa</taxon>
        <taxon>Mollusca</taxon>
        <taxon>Bivalvia</taxon>
        <taxon>Autobranchia</taxon>
        <taxon>Heteroconchia</taxon>
        <taxon>Euheterodonta</taxon>
        <taxon>Imparidentia</taxon>
        <taxon>Neoheterodontei</taxon>
        <taxon>Myida</taxon>
        <taxon>Dreissenoidea</taxon>
        <taxon>Dreissenidae</taxon>
        <taxon>Dreissena</taxon>
    </lineage>
</organism>
<accession>A0A9D4QVE5</accession>
<feature type="compositionally biased region" description="Basic and acidic residues" evidence="4">
    <location>
        <begin position="83"/>
        <end position="98"/>
    </location>
</feature>
<dbReference type="EMBL" id="JAIWYP010000003">
    <property type="protein sequence ID" value="KAH3845071.1"/>
    <property type="molecule type" value="Genomic_DNA"/>
</dbReference>
<feature type="region of interest" description="Disordered" evidence="4">
    <location>
        <begin position="1251"/>
        <end position="1275"/>
    </location>
</feature>
<proteinExistence type="predicted"/>
<sequence length="1275" mass="143385">MDADEVDGEIPVFGVHETVSVLKEVEKSQTDSGMDDGSNIGSSGHVDNSDDDDDDDEIVLRKPKKSLHRILDDDESDMSQDVPSKKETKTVSSKKEGMTPEEVLEAVMNAPDSSEDSDSETSQESPRAKRKKLKRPVPDDSSDEDVPLMDSIKKNMEGAEGLFDAEEESDGEGRKRPENLFDSDKDSSECQSSGSEVERSDTEAGQDEGFDDVDPKLLAKLRKGAAKQERKKSARQAKQEELTSLHSETQRMVRESRVNIPYHQPAPKSLNDFLARASKKQQEYKALKGAREQRKVKVVEEVLQKARIQAAAKSQDEADKYSDSDEDWKPEDQDKKALKERIDDKLNPKPNDSKVSENEPSDILSQTKENNSLKESMNIDGDDDDSLPDLNVESSKCLEDVEKESEGVDASEELKNIRTDLESCPDGTKHENTQGSEEKSKEETKVDDDMMFEWEMGEKSEKVRYVEQDKDLPVNDGIDKEFDKSEENKENVDPKFSLNDSLSEKAVTNQSMVEKISPKNCARRQKIAALAGIDLDSIQPNLGGTAESFISFGEEEEVPMHPGVKNLMDRLSVHKKKIKRKKHDMNISIISKATVGPDQEELKLNTFTYHQEDEDSNPLLKHEAPGAKLTALKEQLQTKMKARREEARQKRQEVYALDNEEAGLEEEEAEMSEGSDTDQESEGEGGEQEEEEGEQEEEEEGEQEEEGGEQEEELYGEEEDGEKNELADTEAAEDDEEEEEGEEEEDDDEGEAGDDEDDEDELNLKLEDSDTESGKLTKLLQKNVTQNDEQETEVKKTVTSAEKASMFKEPKEPVIPEKPFSMFGSKGKENSLENSQFQSGQRLPTVSLPLPIEDSQDLCGTQQHHDMQGAGHSQQSQDFSILLEDSQSNFLDADGYLKTKSTDKKKSLATSFGALQATQGGMDELVGLCSGRFMDSQAGAREKLSRKSLFEEPVVPSTQGNMEELMGLCSGMFVDGSAGRSSHRETQSKKRKAVDTESDEESVGVYSDTEDRQDDGSDDNEENEEEEGDTDQLDSDEDEEVEKPKPRFKGFKEKSKHGKIRREFVDQEAELSGSEFDSDENDDLAEEDDIMEVEEGDRDLEGVDREKLRDEVNRIAMKQMIDEDKRELLRYQEMYLPDGDLYSEGGGRQRRFRWNNLDDESQQDMFNDGSDNEVEHEETDDFAWRKERFEREKFLKEQQSPGIGHDRDRTMLSLLDSRSTSDHMATPVSRSLPDGIGQGHRPMPDHFASAIRSLSGDNTGHDMTGTSPGTLITDH</sequence>
<evidence type="ECO:0000256" key="2">
    <source>
        <dbReference type="ARBA" id="ARBA00022553"/>
    </source>
</evidence>